<dbReference type="Pfam" id="PF02790">
    <property type="entry name" value="COX2_TM"/>
    <property type="match status" value="1"/>
</dbReference>
<evidence type="ECO:0000259" key="17">
    <source>
        <dbReference type="PROSITE" id="PS50999"/>
    </source>
</evidence>
<gene>
    <name evidence="18" type="ORF">ATL39_1629</name>
</gene>
<keyword evidence="8 15" id="KW-0812">Transmembrane</keyword>
<keyword evidence="13 14" id="KW-0472">Membrane</keyword>
<dbReference type="SUPFAM" id="SSF81464">
    <property type="entry name" value="Cytochrome c oxidase subunit II-like, transmembrane region"/>
    <property type="match status" value="1"/>
</dbReference>
<dbReference type="GO" id="GO:0009486">
    <property type="term" value="F:cytochrome bo3 ubiquinol oxidase activity"/>
    <property type="evidence" value="ECO:0007669"/>
    <property type="project" value="InterPro"/>
</dbReference>
<evidence type="ECO:0000259" key="16">
    <source>
        <dbReference type="PROSITE" id="PS50857"/>
    </source>
</evidence>
<dbReference type="RefSeq" id="WP_245960951.1">
    <property type="nucleotide sequence ID" value="NZ_RAPK01000008.1"/>
</dbReference>
<dbReference type="PROSITE" id="PS50999">
    <property type="entry name" value="COX2_TM"/>
    <property type="match status" value="1"/>
</dbReference>
<dbReference type="InterPro" id="IPR034227">
    <property type="entry name" value="CuRO_UO_II"/>
</dbReference>
<comment type="function">
    <text evidence="14">Catalyzes quinol oxidation with the concomitant reduction of oxygen to water. Subunit II transfers the electrons from a quinol to the binuclear center of the catalytic subunit I.</text>
</comment>
<evidence type="ECO:0000256" key="11">
    <source>
        <dbReference type="ARBA" id="ARBA00022989"/>
    </source>
</evidence>
<dbReference type="GO" id="GO:0005886">
    <property type="term" value="C:plasma membrane"/>
    <property type="evidence" value="ECO:0007669"/>
    <property type="project" value="UniProtKB-SubCell"/>
</dbReference>
<dbReference type="SUPFAM" id="SSF49503">
    <property type="entry name" value="Cupredoxins"/>
    <property type="match status" value="1"/>
</dbReference>
<dbReference type="NCBIfam" id="TIGR01432">
    <property type="entry name" value="QOXA"/>
    <property type="match status" value="1"/>
</dbReference>
<dbReference type="PROSITE" id="PS51257">
    <property type="entry name" value="PROKAR_LIPOPROTEIN"/>
    <property type="match status" value="1"/>
</dbReference>
<keyword evidence="12 14" id="KW-0560">Oxidoreductase</keyword>
<keyword evidence="9" id="KW-0732">Signal</keyword>
<dbReference type="GO" id="GO:0005507">
    <property type="term" value="F:copper ion binding"/>
    <property type="evidence" value="ECO:0007669"/>
    <property type="project" value="InterPro"/>
</dbReference>
<dbReference type="InterPro" id="IPR011759">
    <property type="entry name" value="Cyt_c_oxidase_su2_TM_dom"/>
</dbReference>
<dbReference type="PIRSF" id="PIRSF000292">
    <property type="entry name" value="Ubi_od_II"/>
    <property type="match status" value="1"/>
</dbReference>
<evidence type="ECO:0000256" key="3">
    <source>
        <dbReference type="ARBA" id="ARBA00007866"/>
    </source>
</evidence>
<dbReference type="InterPro" id="IPR006333">
    <property type="entry name" value="Cyt_o_ubiquinol_oxidase_su2"/>
</dbReference>
<keyword evidence="10 14" id="KW-0249">Electron transport</keyword>
<name>A0A419V4A2_9BACL</name>
<dbReference type="InterPro" id="IPR008972">
    <property type="entry name" value="Cupredoxin"/>
</dbReference>
<dbReference type="InterPro" id="IPR006332">
    <property type="entry name" value="QoxA"/>
</dbReference>
<keyword evidence="11 15" id="KW-1133">Transmembrane helix</keyword>
<evidence type="ECO:0000256" key="6">
    <source>
        <dbReference type="ARBA" id="ARBA00022475"/>
    </source>
</evidence>
<evidence type="ECO:0000256" key="10">
    <source>
        <dbReference type="ARBA" id="ARBA00022982"/>
    </source>
</evidence>
<dbReference type="GO" id="GO:0016682">
    <property type="term" value="F:oxidoreductase activity, acting on diphenols and related substances as donors, oxygen as acceptor"/>
    <property type="evidence" value="ECO:0007669"/>
    <property type="project" value="InterPro"/>
</dbReference>
<protein>
    <recommendedName>
        <fullName evidence="4 14">Quinol oxidase subunit 2</fullName>
        <ecNumber evidence="14">1.10.3.-</ecNumber>
    </recommendedName>
</protein>
<keyword evidence="19" id="KW-1185">Reference proteome</keyword>
<evidence type="ECO:0000256" key="14">
    <source>
        <dbReference type="PIRNR" id="PIRNR000292"/>
    </source>
</evidence>
<proteinExistence type="inferred from homology"/>
<evidence type="ECO:0000256" key="8">
    <source>
        <dbReference type="ARBA" id="ARBA00022692"/>
    </source>
</evidence>
<keyword evidence="6 14" id="KW-1003">Cell membrane</keyword>
<evidence type="ECO:0000256" key="12">
    <source>
        <dbReference type="ARBA" id="ARBA00023002"/>
    </source>
</evidence>
<evidence type="ECO:0000256" key="7">
    <source>
        <dbReference type="ARBA" id="ARBA00022660"/>
    </source>
</evidence>
<evidence type="ECO:0000256" key="2">
    <source>
        <dbReference type="ARBA" id="ARBA00004651"/>
    </source>
</evidence>
<comment type="subcellular location">
    <subcellularLocation>
        <location evidence="2">Cell membrane</location>
        <topology evidence="2">Multi-pass membrane protein</topology>
    </subcellularLocation>
</comment>
<comment type="caution">
    <text evidence="18">The sequence shown here is derived from an EMBL/GenBank/DDBJ whole genome shotgun (WGS) entry which is preliminary data.</text>
</comment>
<evidence type="ECO:0000256" key="9">
    <source>
        <dbReference type="ARBA" id="ARBA00022729"/>
    </source>
</evidence>
<keyword evidence="7 14" id="KW-0679">Respiratory chain</keyword>
<evidence type="ECO:0000313" key="19">
    <source>
        <dbReference type="Proteomes" id="UP000285120"/>
    </source>
</evidence>
<evidence type="ECO:0000256" key="1">
    <source>
        <dbReference type="ARBA" id="ARBA00000725"/>
    </source>
</evidence>
<dbReference type="InterPro" id="IPR045187">
    <property type="entry name" value="CcO_II"/>
</dbReference>
<dbReference type="Gene3D" id="1.10.287.90">
    <property type="match status" value="1"/>
</dbReference>
<keyword evidence="5 14" id="KW-0813">Transport</keyword>
<dbReference type="GO" id="GO:0004129">
    <property type="term" value="F:cytochrome-c oxidase activity"/>
    <property type="evidence" value="ECO:0007669"/>
    <property type="project" value="UniProtKB-UniRule"/>
</dbReference>
<comment type="catalytic activity">
    <reaction evidence="1 14">
        <text>2 a quinol + O2 = 2 a quinone + 2 H2O</text>
        <dbReference type="Rhea" id="RHEA:55376"/>
        <dbReference type="ChEBI" id="CHEBI:15377"/>
        <dbReference type="ChEBI" id="CHEBI:15379"/>
        <dbReference type="ChEBI" id="CHEBI:24646"/>
        <dbReference type="ChEBI" id="CHEBI:132124"/>
    </reaction>
</comment>
<feature type="transmembrane region" description="Helical" evidence="15">
    <location>
        <begin position="45"/>
        <end position="69"/>
    </location>
</feature>
<dbReference type="InterPro" id="IPR036257">
    <property type="entry name" value="Cyt_c_oxidase_su2_TM_sf"/>
</dbReference>
<dbReference type="GO" id="GO:0042773">
    <property type="term" value="P:ATP synthesis coupled electron transport"/>
    <property type="evidence" value="ECO:0007669"/>
    <property type="project" value="TreeGrafter"/>
</dbReference>
<dbReference type="PANTHER" id="PTHR22888:SF18">
    <property type="entry name" value="CYTOCHROME BO(3) UBIQUINOL OXIDASE SUBUNIT 2"/>
    <property type="match status" value="1"/>
</dbReference>
<evidence type="ECO:0000256" key="5">
    <source>
        <dbReference type="ARBA" id="ARBA00022448"/>
    </source>
</evidence>
<dbReference type="CDD" id="cd04212">
    <property type="entry name" value="CuRO_UO_II"/>
    <property type="match status" value="1"/>
</dbReference>
<feature type="transmembrane region" description="Helical" evidence="15">
    <location>
        <begin position="95"/>
        <end position="117"/>
    </location>
</feature>
<dbReference type="PROSITE" id="PS50857">
    <property type="entry name" value="COX2_CUA"/>
    <property type="match status" value="1"/>
</dbReference>
<accession>A0A419V4A2</accession>
<dbReference type="InterPro" id="IPR002429">
    <property type="entry name" value="CcO_II-like_C"/>
</dbReference>
<feature type="domain" description="Cytochrome oxidase subunit II transmembrane region profile" evidence="17">
    <location>
        <begin position="23"/>
        <end position="123"/>
    </location>
</feature>
<evidence type="ECO:0000256" key="13">
    <source>
        <dbReference type="ARBA" id="ARBA00023136"/>
    </source>
</evidence>
<reference evidence="18 19" key="1">
    <citation type="submission" date="2018-09" db="EMBL/GenBank/DDBJ databases">
        <title>Genomic Encyclopedia of Archaeal and Bacterial Type Strains, Phase II (KMG-II): from individual species to whole genera.</title>
        <authorList>
            <person name="Goeker M."/>
        </authorList>
    </citation>
    <scope>NUCLEOTIDE SEQUENCE [LARGE SCALE GENOMIC DNA]</scope>
    <source>
        <strain evidence="18 19">DSM 17008</strain>
    </source>
</reference>
<dbReference type="AlphaFoldDB" id="A0A419V4A2"/>
<feature type="domain" description="Cytochrome oxidase subunit II copper A binding" evidence="16">
    <location>
        <begin position="129"/>
        <end position="241"/>
    </location>
</feature>
<organism evidence="18 19">
    <name type="scientific">Sinobaca qinghaiensis</name>
    <dbReference type="NCBI Taxonomy" id="342944"/>
    <lineage>
        <taxon>Bacteria</taxon>
        <taxon>Bacillati</taxon>
        <taxon>Bacillota</taxon>
        <taxon>Bacilli</taxon>
        <taxon>Bacillales</taxon>
        <taxon>Sporolactobacillaceae</taxon>
        <taxon>Sinobaca</taxon>
    </lineage>
</organism>
<evidence type="ECO:0000313" key="18">
    <source>
        <dbReference type="EMBL" id="RKD73337.1"/>
    </source>
</evidence>
<dbReference type="EC" id="1.10.3.-" evidence="14"/>
<dbReference type="PANTHER" id="PTHR22888">
    <property type="entry name" value="CYTOCHROME C OXIDASE, SUBUNIT II"/>
    <property type="match status" value="1"/>
</dbReference>
<comment type="similarity">
    <text evidence="3 14">Belongs to the cytochrome c oxidase subunit 2 family.</text>
</comment>
<evidence type="ECO:0000256" key="15">
    <source>
        <dbReference type="SAM" id="Phobius"/>
    </source>
</evidence>
<dbReference type="Proteomes" id="UP000285120">
    <property type="component" value="Unassembled WGS sequence"/>
</dbReference>
<sequence>MGKFISRAKRTLMLPAFALVIFLSGCADLVVLDPQGPVAESQAELITFSIIMMLGIVAVVFVLFTYMLVKFRYRPEKEGNDNYDPTHHGNNKLEVIWTVIPLIIVTVLSIPTVTTIFELENPPEVSADTEPLVVHATTANYKWFFSYPEENIETVNYLHIPTDRAIEFKLSSADSMTALWIPALGGQKYNMAGMENTLYLQADNEGEYAGRNANYNGSGFAGHTFEVIAQNEDDYNAWVTEVQESAPELTEEAYVEMLTPGLAANSEYSSTHLDYVDHGTNEGREYIVDQHGGELGEKLHLQGGREIWDE</sequence>
<evidence type="ECO:0000256" key="4">
    <source>
        <dbReference type="ARBA" id="ARBA00016131"/>
    </source>
</evidence>
<dbReference type="EMBL" id="RAPK01000008">
    <property type="protein sequence ID" value="RKD73337.1"/>
    <property type="molecule type" value="Genomic_DNA"/>
</dbReference>
<dbReference type="Gene3D" id="2.60.40.420">
    <property type="entry name" value="Cupredoxins - blue copper proteins"/>
    <property type="match status" value="1"/>
</dbReference>